<feature type="region of interest" description="Disordered" evidence="1">
    <location>
        <begin position="41"/>
        <end position="75"/>
    </location>
</feature>
<evidence type="ECO:0000256" key="1">
    <source>
        <dbReference type="SAM" id="MobiDB-lite"/>
    </source>
</evidence>
<dbReference type="EMBL" id="JAWZYT010001401">
    <property type="protein sequence ID" value="KAK4312546.1"/>
    <property type="molecule type" value="Genomic_DNA"/>
</dbReference>
<keyword evidence="3" id="KW-1185">Reference proteome</keyword>
<accession>A0AAE1U990</accession>
<name>A0AAE1U990_9EUCA</name>
<evidence type="ECO:0000313" key="2">
    <source>
        <dbReference type="EMBL" id="KAK4312546.1"/>
    </source>
</evidence>
<dbReference type="AlphaFoldDB" id="A0AAE1U990"/>
<protein>
    <submittedName>
        <fullName evidence="2">Uncharacterized protein</fullName>
    </submittedName>
</protein>
<sequence>MATSPLKLQHNSNTPTPTTTTLYLKYSSVCWKISDPTTNPPTLLQPTPALPTHPSAAHYQLHPPTHPPFCSPLSAPPTHLSAAHYQPYQHTHPSAKPTSIDLHPLTPLQPTTTNPALYPIFLQLPQALQPTS</sequence>
<gene>
    <name evidence="2" type="ORF">Pmani_016043</name>
</gene>
<organism evidence="2 3">
    <name type="scientific">Petrolisthes manimaculis</name>
    <dbReference type="NCBI Taxonomy" id="1843537"/>
    <lineage>
        <taxon>Eukaryota</taxon>
        <taxon>Metazoa</taxon>
        <taxon>Ecdysozoa</taxon>
        <taxon>Arthropoda</taxon>
        <taxon>Crustacea</taxon>
        <taxon>Multicrustacea</taxon>
        <taxon>Malacostraca</taxon>
        <taxon>Eumalacostraca</taxon>
        <taxon>Eucarida</taxon>
        <taxon>Decapoda</taxon>
        <taxon>Pleocyemata</taxon>
        <taxon>Anomura</taxon>
        <taxon>Galatheoidea</taxon>
        <taxon>Porcellanidae</taxon>
        <taxon>Petrolisthes</taxon>
    </lineage>
</organism>
<feature type="compositionally biased region" description="Low complexity" evidence="1">
    <location>
        <begin position="41"/>
        <end position="54"/>
    </location>
</feature>
<reference evidence="2" key="1">
    <citation type="submission" date="2023-11" db="EMBL/GenBank/DDBJ databases">
        <title>Genome assemblies of two species of porcelain crab, Petrolisthes cinctipes and Petrolisthes manimaculis (Anomura: Porcellanidae).</title>
        <authorList>
            <person name="Angst P."/>
        </authorList>
    </citation>
    <scope>NUCLEOTIDE SEQUENCE</scope>
    <source>
        <strain evidence="2">PB745_02</strain>
        <tissue evidence="2">Gill</tissue>
    </source>
</reference>
<comment type="caution">
    <text evidence="2">The sequence shown here is derived from an EMBL/GenBank/DDBJ whole genome shotgun (WGS) entry which is preliminary data.</text>
</comment>
<proteinExistence type="predicted"/>
<evidence type="ECO:0000313" key="3">
    <source>
        <dbReference type="Proteomes" id="UP001292094"/>
    </source>
</evidence>
<dbReference type="Proteomes" id="UP001292094">
    <property type="component" value="Unassembled WGS sequence"/>
</dbReference>